<evidence type="ECO:0000313" key="2">
    <source>
        <dbReference type="Proteomes" id="UP000664132"/>
    </source>
</evidence>
<sequence length="208" mass="23081">MKFIEASTHGYVPIQGTIALAKSYFSRLYLAGGLDNPDTNFPALMIQESNKGVDELALEMKKLLDQHGIKNKLIIRLGSLPKEKSKFIDIHQQEADFLINRSLNSAGKVADVTRKKGDKRFTDACRNLSLHVAMYQKLQREKGSNALYAALLTDLEYIAENPDDDSKSVKKLAPSITILMNDTLKDAHVVVATAAQAMRPIIQNPTPE</sequence>
<evidence type="ECO:0000313" key="1">
    <source>
        <dbReference type="EMBL" id="KAG4412560.1"/>
    </source>
</evidence>
<gene>
    <name evidence="1" type="ORF">IFR04_014311</name>
</gene>
<name>A0A8H7T0Z9_9HELO</name>
<dbReference type="Proteomes" id="UP000664132">
    <property type="component" value="Unassembled WGS sequence"/>
</dbReference>
<dbReference type="EMBL" id="JAFJYH010000369">
    <property type="protein sequence ID" value="KAG4412560.1"/>
    <property type="molecule type" value="Genomic_DNA"/>
</dbReference>
<protein>
    <submittedName>
        <fullName evidence="1">Uncharacterized protein</fullName>
    </submittedName>
</protein>
<dbReference type="OrthoDB" id="3564896at2759"/>
<accession>A0A8H7T0Z9</accession>
<keyword evidence="2" id="KW-1185">Reference proteome</keyword>
<comment type="caution">
    <text evidence="1">The sequence shown here is derived from an EMBL/GenBank/DDBJ whole genome shotgun (WGS) entry which is preliminary data.</text>
</comment>
<reference evidence="1" key="1">
    <citation type="submission" date="2021-02" db="EMBL/GenBank/DDBJ databases">
        <title>Genome sequence Cadophora malorum strain M34.</title>
        <authorList>
            <person name="Stefanovic E."/>
            <person name="Vu D."/>
            <person name="Scully C."/>
            <person name="Dijksterhuis J."/>
            <person name="Roader J."/>
            <person name="Houbraken J."/>
        </authorList>
    </citation>
    <scope>NUCLEOTIDE SEQUENCE</scope>
    <source>
        <strain evidence="1">M34</strain>
    </source>
</reference>
<proteinExistence type="predicted"/>
<dbReference type="AlphaFoldDB" id="A0A8H7T0Z9"/>
<organism evidence="1 2">
    <name type="scientific">Cadophora malorum</name>
    <dbReference type="NCBI Taxonomy" id="108018"/>
    <lineage>
        <taxon>Eukaryota</taxon>
        <taxon>Fungi</taxon>
        <taxon>Dikarya</taxon>
        <taxon>Ascomycota</taxon>
        <taxon>Pezizomycotina</taxon>
        <taxon>Leotiomycetes</taxon>
        <taxon>Helotiales</taxon>
        <taxon>Ploettnerulaceae</taxon>
        <taxon>Cadophora</taxon>
    </lineage>
</organism>